<dbReference type="Proteomes" id="UP000657592">
    <property type="component" value="Unassembled WGS sequence"/>
</dbReference>
<sequence length="152" mass="16624">MVGNPFKVGRFPTVDGQFSVRYAVANALLRGTPELAHFTPESVRDPLLGDLAARVDVHLDPSIPGDYLVRAQTEIEWADGTRTRRNVDHMTGSARAPLSEERLRYDFFQRAGFGKPTASREHLETVLAAVDGIEGLADVGAIPALTVVRREA</sequence>
<dbReference type="InterPro" id="IPR045337">
    <property type="entry name" value="MmgE_PrpD_C"/>
</dbReference>
<keyword evidence="3" id="KW-1185">Reference proteome</keyword>
<reference evidence="2" key="1">
    <citation type="journal article" date="2014" name="Int. J. Syst. Evol. Microbiol.">
        <title>Complete genome sequence of Corynebacterium casei LMG S-19264T (=DSM 44701T), isolated from a smear-ripened cheese.</title>
        <authorList>
            <consortium name="US DOE Joint Genome Institute (JGI-PGF)"/>
            <person name="Walter F."/>
            <person name="Albersmeier A."/>
            <person name="Kalinowski J."/>
            <person name="Ruckert C."/>
        </authorList>
    </citation>
    <scope>NUCLEOTIDE SEQUENCE</scope>
    <source>
        <strain evidence="2">CGMCC 1.15794</strain>
    </source>
</reference>
<dbReference type="EMBL" id="BMJY01000005">
    <property type="protein sequence ID" value="GGH42621.1"/>
    <property type="molecule type" value="Genomic_DNA"/>
</dbReference>
<dbReference type="Pfam" id="PF19305">
    <property type="entry name" value="MmgE_PrpD_C"/>
    <property type="match status" value="1"/>
</dbReference>
<dbReference type="PANTHER" id="PTHR16943">
    <property type="entry name" value="2-METHYLCITRATE DEHYDRATASE-RELATED"/>
    <property type="match status" value="1"/>
</dbReference>
<feature type="domain" description="MmgE/PrpD C-terminal" evidence="1">
    <location>
        <begin position="14"/>
        <end position="104"/>
    </location>
</feature>
<evidence type="ECO:0000313" key="2">
    <source>
        <dbReference type="EMBL" id="GGH42621.1"/>
    </source>
</evidence>
<evidence type="ECO:0000259" key="1">
    <source>
        <dbReference type="Pfam" id="PF19305"/>
    </source>
</evidence>
<reference evidence="2" key="2">
    <citation type="submission" date="2020-09" db="EMBL/GenBank/DDBJ databases">
        <authorList>
            <person name="Sun Q."/>
            <person name="Zhou Y."/>
        </authorList>
    </citation>
    <scope>NUCLEOTIDE SEQUENCE</scope>
    <source>
        <strain evidence="2">CGMCC 1.15794</strain>
    </source>
</reference>
<dbReference type="InterPro" id="IPR005656">
    <property type="entry name" value="MmgE_PrpD"/>
</dbReference>
<proteinExistence type="predicted"/>
<comment type="caution">
    <text evidence="2">The sequence shown here is derived from an EMBL/GenBank/DDBJ whole genome shotgun (WGS) entry which is preliminary data.</text>
</comment>
<accession>A0A917IFZ9</accession>
<organism evidence="2 3">
    <name type="scientific">Microbacterium album</name>
    <dbReference type="NCBI Taxonomy" id="2053191"/>
    <lineage>
        <taxon>Bacteria</taxon>
        <taxon>Bacillati</taxon>
        <taxon>Actinomycetota</taxon>
        <taxon>Actinomycetes</taxon>
        <taxon>Micrococcales</taxon>
        <taxon>Microbacteriaceae</taxon>
        <taxon>Microbacterium</taxon>
    </lineage>
</organism>
<dbReference type="Gene3D" id="3.30.1330.120">
    <property type="entry name" value="2-methylcitrate dehydratase PrpD"/>
    <property type="match status" value="1"/>
</dbReference>
<dbReference type="SUPFAM" id="SSF103378">
    <property type="entry name" value="2-methylcitrate dehydratase PrpD"/>
    <property type="match status" value="1"/>
</dbReference>
<dbReference type="InterPro" id="IPR036148">
    <property type="entry name" value="MmgE/PrpD_sf"/>
</dbReference>
<dbReference type="PANTHER" id="PTHR16943:SF8">
    <property type="entry name" value="2-METHYLCITRATE DEHYDRATASE"/>
    <property type="match status" value="1"/>
</dbReference>
<evidence type="ECO:0000313" key="3">
    <source>
        <dbReference type="Proteomes" id="UP000657592"/>
    </source>
</evidence>
<dbReference type="AlphaFoldDB" id="A0A917IFZ9"/>
<dbReference type="InterPro" id="IPR042188">
    <property type="entry name" value="MmgE/PrpD_sf_2"/>
</dbReference>
<dbReference type="GO" id="GO:0016829">
    <property type="term" value="F:lyase activity"/>
    <property type="evidence" value="ECO:0007669"/>
    <property type="project" value="InterPro"/>
</dbReference>
<name>A0A917IFZ9_9MICO</name>
<gene>
    <name evidence="2" type="ORF">GCM10010921_15960</name>
</gene>
<protein>
    <recommendedName>
        <fullName evidence="1">MmgE/PrpD C-terminal domain-containing protein</fullName>
    </recommendedName>
</protein>